<dbReference type="GO" id="GO:0098004">
    <property type="term" value="P:virus tail fiber assembly"/>
    <property type="evidence" value="ECO:0007669"/>
    <property type="project" value="UniProtKB-KW"/>
</dbReference>
<dbReference type="Pfam" id="PF02413">
    <property type="entry name" value="Caudo_TAP"/>
    <property type="match status" value="1"/>
</dbReference>
<reference evidence="4 5" key="1">
    <citation type="journal article" date="2012" name="J. Virol.">
        <title>Genome Sequence of Cronobacter sakazakii Myovirus vB_CsaM_GAP31.</title>
        <authorList>
            <person name="Abbasifar R."/>
            <person name="Kropinski A.M."/>
            <person name="Sabour P.M."/>
            <person name="Ackermann H.W."/>
            <person name="Alanis Villa A."/>
            <person name="Abbasifar A."/>
            <person name="Griffiths M.W."/>
        </authorList>
    </citation>
    <scope>NUCLEOTIDE SEQUENCE [LARGE SCALE GENOMIC DNA]</scope>
</reference>
<dbReference type="OrthoDB" id="30648at10239"/>
<accession>K4F693</accession>
<name>K4F693_9CAUD</name>
<dbReference type="RefSeq" id="YP_006987063.1">
    <property type="nucleotide sequence ID" value="NC_019400.1"/>
</dbReference>
<protein>
    <submittedName>
        <fullName evidence="4">Tail fiber assembly protein</fullName>
    </submittedName>
</protein>
<evidence type="ECO:0000256" key="1">
    <source>
        <dbReference type="ARBA" id="ARBA00008579"/>
    </source>
</evidence>
<dbReference type="InterPro" id="IPR003458">
    <property type="entry name" value="Phage_T4_Gp38_tail_assem"/>
</dbReference>
<evidence type="ECO:0000313" key="4">
    <source>
        <dbReference type="EMBL" id="AFC21408.1"/>
    </source>
</evidence>
<keyword evidence="2" id="KW-1188">Viral release from host cell</keyword>
<keyword evidence="2" id="KW-1245">Viral tail assembly</keyword>
<dbReference type="Proteomes" id="UP000000458">
    <property type="component" value="Segment"/>
</dbReference>
<keyword evidence="5" id="KW-1185">Reference proteome</keyword>
<dbReference type="GeneID" id="13993547"/>
<gene>
    <name evidence="4" type="ORF">GAP31_227</name>
</gene>
<keyword evidence="3" id="KW-1246">Viral tail fiber assembly</keyword>
<proteinExistence type="inferred from homology"/>
<dbReference type="KEGG" id="vg:13993547"/>
<dbReference type="EMBL" id="JN882284">
    <property type="protein sequence ID" value="AFC21408.1"/>
    <property type="molecule type" value="Genomic_DNA"/>
</dbReference>
<organism evidence="4 5">
    <name type="scientific">Cronobacter phage vB_CsaM_GAP31</name>
    <dbReference type="NCBI Taxonomy" id="1141135"/>
    <lineage>
        <taxon>Viruses</taxon>
        <taxon>Duplodnaviria</taxon>
        <taxon>Heunggongvirae</taxon>
        <taxon>Uroviricota</taxon>
        <taxon>Caudoviricetes</taxon>
        <taxon>Vequintavirinae</taxon>
        <taxon>Seunavirus</taxon>
        <taxon>Seunavirus GAP31</taxon>
    </lineage>
</organism>
<comment type="similarity">
    <text evidence="1">Belongs to the tfa family.</text>
</comment>
<sequence length="171" mass="19379">MVHLKNVEIYTPEKVPEELATYGVMFFRSEDGQDFYEAIKDMKEDTMKVLYADGIVTGFSLDASSLYPPGASLIEVPLDKIPADLELGRKYLFDAKTLKFKVNPDFLTRDLDIQKQNLLALANDKIAQYQDKVDLETATKGEVTALKNWKAYRIKVREATDVGSLPKQPRV</sequence>
<evidence type="ECO:0000256" key="2">
    <source>
        <dbReference type="ARBA" id="ARBA00022465"/>
    </source>
</evidence>
<evidence type="ECO:0000256" key="3">
    <source>
        <dbReference type="ARBA" id="ARBA00023138"/>
    </source>
</evidence>
<evidence type="ECO:0000313" key="5">
    <source>
        <dbReference type="Proteomes" id="UP000000458"/>
    </source>
</evidence>